<evidence type="ECO:0000256" key="2">
    <source>
        <dbReference type="SAM" id="SignalP"/>
    </source>
</evidence>
<evidence type="ECO:0000256" key="1">
    <source>
        <dbReference type="SAM" id="MobiDB-lite"/>
    </source>
</evidence>
<feature type="signal peptide" evidence="2">
    <location>
        <begin position="1"/>
        <end position="36"/>
    </location>
</feature>
<feature type="compositionally biased region" description="Low complexity" evidence="1">
    <location>
        <begin position="37"/>
        <end position="54"/>
    </location>
</feature>
<reference evidence="3" key="1">
    <citation type="submission" date="2022-10" db="EMBL/GenBank/DDBJ databases">
        <title>The complete genomes of actinobacterial strains from the NBC collection.</title>
        <authorList>
            <person name="Joergensen T.S."/>
            <person name="Alvarez Arevalo M."/>
            <person name="Sterndorff E.B."/>
            <person name="Faurdal D."/>
            <person name="Vuksanovic O."/>
            <person name="Mourched A.-S."/>
            <person name="Charusanti P."/>
            <person name="Shaw S."/>
            <person name="Blin K."/>
            <person name="Weber T."/>
        </authorList>
    </citation>
    <scope>NUCLEOTIDE SEQUENCE</scope>
    <source>
        <strain evidence="3">NBC_00222</strain>
    </source>
</reference>
<name>A0ABZ1TZA3_9ACTN</name>
<keyword evidence="4" id="KW-1185">Reference proteome</keyword>
<feature type="region of interest" description="Disordered" evidence="1">
    <location>
        <begin position="369"/>
        <end position="440"/>
    </location>
</feature>
<keyword evidence="2" id="KW-0732">Signal</keyword>
<dbReference type="Proteomes" id="UP001432222">
    <property type="component" value="Chromosome"/>
</dbReference>
<feature type="compositionally biased region" description="Low complexity" evidence="1">
    <location>
        <begin position="383"/>
        <end position="413"/>
    </location>
</feature>
<dbReference type="EMBL" id="CP108110">
    <property type="protein sequence ID" value="WUQ83404.1"/>
    <property type="molecule type" value="Genomic_DNA"/>
</dbReference>
<evidence type="ECO:0008006" key="5">
    <source>
        <dbReference type="Google" id="ProtNLM"/>
    </source>
</evidence>
<evidence type="ECO:0000313" key="3">
    <source>
        <dbReference type="EMBL" id="WUQ83404.1"/>
    </source>
</evidence>
<protein>
    <recommendedName>
        <fullName evidence="5">NocE</fullName>
    </recommendedName>
</protein>
<feature type="chain" id="PRO_5046802801" description="NocE" evidence="2">
    <location>
        <begin position="37"/>
        <end position="1017"/>
    </location>
</feature>
<feature type="region of interest" description="Disordered" evidence="1">
    <location>
        <begin position="37"/>
        <end position="60"/>
    </location>
</feature>
<dbReference type="RefSeq" id="WP_328954431.1">
    <property type="nucleotide sequence ID" value="NZ_CP108110.1"/>
</dbReference>
<gene>
    <name evidence="3" type="ORF">OHA16_10725</name>
</gene>
<sequence>MTRNPYRAALRRPHRALTATALTAALAAAVLPQAAAQPSAPAPNTAPANAAVPAPDDKLGRDWKKSKDVLVTGVGDENGFHLYRAPENKAFTWATLATLAGPLAEGGRWSGNVCVTGSGRYAIAVYAPTAVANRAEGLEQGGYAAVVDTVTGQARNVTSGVSLAYFSPACGAGDRVLLSRYSGPEGRTTEVLTVDAGTAKVTGTVRSEEQITNLTPSTTGDYGVASGSVVKIGSDGRTAPVVKPAGAVFALNAAPDGGLDLISAKEKRAVAEHWSPDGLTGLGDAPLDRLQLFRLGDGRSAFVGDVAGLKKDAPGAPAALAADQQVAAVSQQGHLLVEGVEPAWVNRVAAHGEPLDAAAQQVKASVRAVHSGARSSGTVTTDPDAPTLLTGGTTAGAEGKAAPEAEAADGAPESVAALTSEDGSTWGDVTGGLVSTDPATEAKWATPKCAVKRNDPNAQALQPTPAMVQWAVDRAVTNSLNVQRPANYLGTGQPAYTPQGMFPEPGLGPQKEKGLVPAQVLLGLIAQESNLSQATWHAVAGDAGNPLTGVYYGNDNLLRSSTDAAAGRTVPVAINYSNADCGYGIGQITTGMTATDTTTWTAAQKAAIATDYAANIAAALQMLEGKWEQLRTVGLLPNGGDPRYVENWYLALWAYNSGFYLQGGDPGGWGLGYRNNPSNPIYPANRQPFLRASYADAAKPSQWPYQERVLGWAERPQNDYKGAMAYLQPTYSYLHSLNLSTNYGLFCGSGNNCTPGTGCPALNSTCWWHGPAVSWIGAPMDVNASIQRLAYTASDPEPAMVARYPKPDCTLPSTWDAAQTRVVYTQLSPAKNAYGCNGRIQDDESKFTLRTGDNYSHAAYLAQIDLHQFGAGYGGRMYFTHTYDNGTVTQPQYVNYGWYKSQPQIPKNISHKVVATWTPELTLPAYKIFIHLPTHGAQATNVPYYIYSGCGTMGQGLIPSAYYLDQSQTKTAGQGWYQLGTGTVLLCSGARVQASNLVDAGGFSGPDIAIDAVAFTP</sequence>
<accession>A0ABZ1TZA3</accession>
<organism evidence="3 4">
    <name type="scientific">Kitasatospora purpeofusca</name>
    <dbReference type="NCBI Taxonomy" id="67352"/>
    <lineage>
        <taxon>Bacteria</taxon>
        <taxon>Bacillati</taxon>
        <taxon>Actinomycetota</taxon>
        <taxon>Actinomycetes</taxon>
        <taxon>Kitasatosporales</taxon>
        <taxon>Streptomycetaceae</taxon>
        <taxon>Kitasatospora</taxon>
    </lineage>
</organism>
<proteinExistence type="predicted"/>
<evidence type="ECO:0000313" key="4">
    <source>
        <dbReference type="Proteomes" id="UP001432222"/>
    </source>
</evidence>